<protein>
    <recommendedName>
        <fullName evidence="4">DUF998 domain-containing protein</fullName>
    </recommendedName>
</protein>
<keyword evidence="1" id="KW-1133">Transmembrane helix</keyword>
<gene>
    <name evidence="2" type="ORF">ABDK96_02635</name>
</gene>
<evidence type="ECO:0008006" key="4">
    <source>
        <dbReference type="Google" id="ProtNLM"/>
    </source>
</evidence>
<sequence>MRNTQETTSYRSAENDWWRPLLWTLCAVSVALVAVSAIVPVLLGVGPGHRGSLVRLFFDVADERNLPAWWNSGLLLLAAFFCAGVGQLRRRCGADGRAGWLAWWGIAALLGLMSLDEFAGFHEHLDRVWDAVVGENPLRAYEWLMLGVPLGLAVVVFVWLCSRTLPRTTARLLMGGLLVLFTGALVLEAVPLFLDLPRNSAGFVAAYHAEELFEFIGSSMLAVAPLASLGVRRPTVGGGLEVDWVPGPRVRTDPDRQAVPMR</sequence>
<name>A0ABV0IEH8_9MICC</name>
<keyword evidence="1" id="KW-0812">Transmembrane</keyword>
<keyword evidence="1" id="KW-0472">Membrane</keyword>
<organism evidence="2 3">
    <name type="scientific">Citricoccus nitrophenolicus</name>
    <dbReference type="NCBI Taxonomy" id="863575"/>
    <lineage>
        <taxon>Bacteria</taxon>
        <taxon>Bacillati</taxon>
        <taxon>Actinomycetota</taxon>
        <taxon>Actinomycetes</taxon>
        <taxon>Micrococcales</taxon>
        <taxon>Micrococcaceae</taxon>
        <taxon>Citricoccus</taxon>
    </lineage>
</organism>
<accession>A0ABV0IEH8</accession>
<feature type="transmembrane region" description="Helical" evidence="1">
    <location>
        <begin position="100"/>
        <end position="121"/>
    </location>
</feature>
<evidence type="ECO:0000256" key="1">
    <source>
        <dbReference type="SAM" id="Phobius"/>
    </source>
</evidence>
<feature type="transmembrane region" description="Helical" evidence="1">
    <location>
        <begin position="68"/>
        <end position="88"/>
    </location>
</feature>
<dbReference type="Proteomes" id="UP001484097">
    <property type="component" value="Unassembled WGS sequence"/>
</dbReference>
<proteinExistence type="predicted"/>
<evidence type="ECO:0000313" key="2">
    <source>
        <dbReference type="EMBL" id="MEO9246573.1"/>
    </source>
</evidence>
<keyword evidence="3" id="KW-1185">Reference proteome</keyword>
<feature type="transmembrane region" description="Helical" evidence="1">
    <location>
        <begin position="172"/>
        <end position="192"/>
    </location>
</feature>
<feature type="transmembrane region" description="Helical" evidence="1">
    <location>
        <begin position="141"/>
        <end position="160"/>
    </location>
</feature>
<dbReference type="EMBL" id="JBDXMX010000001">
    <property type="protein sequence ID" value="MEO9246573.1"/>
    <property type="molecule type" value="Genomic_DNA"/>
</dbReference>
<evidence type="ECO:0000313" key="3">
    <source>
        <dbReference type="Proteomes" id="UP001484097"/>
    </source>
</evidence>
<reference evidence="2 3" key="1">
    <citation type="submission" date="2024-05" db="EMBL/GenBank/DDBJ databases">
        <authorList>
            <person name="Yi C."/>
        </authorList>
    </citation>
    <scope>NUCLEOTIDE SEQUENCE [LARGE SCALE GENOMIC DNA]</scope>
    <source>
        <strain evidence="2 3">XS13</strain>
    </source>
</reference>
<feature type="transmembrane region" description="Helical" evidence="1">
    <location>
        <begin position="21"/>
        <end position="48"/>
    </location>
</feature>
<comment type="caution">
    <text evidence="2">The sequence shown here is derived from an EMBL/GenBank/DDBJ whole genome shotgun (WGS) entry which is preliminary data.</text>
</comment>
<dbReference type="RefSeq" id="WP_347918719.1">
    <property type="nucleotide sequence ID" value="NZ_JBDXMX010000001.1"/>
</dbReference>